<gene>
    <name evidence="3" type="ORF">OPKNFCMD_2612</name>
</gene>
<accession>A0ABQ4QWZ2</accession>
<organism evidence="3 4">
    <name type="scientific">Methylobacterium crusticola</name>
    <dbReference type="NCBI Taxonomy" id="1697972"/>
    <lineage>
        <taxon>Bacteria</taxon>
        <taxon>Pseudomonadati</taxon>
        <taxon>Pseudomonadota</taxon>
        <taxon>Alphaproteobacteria</taxon>
        <taxon>Hyphomicrobiales</taxon>
        <taxon>Methylobacteriaceae</taxon>
        <taxon>Methylobacterium</taxon>
    </lineage>
</organism>
<keyword evidence="2" id="KW-0472">Membrane</keyword>
<sequence length="144" mass="15620">MYSEYIRYCLVGASAILLAVVLFVYLQSGQLFNLTALGLILFFAANAGYLMFCKEFAQPSRLLAFVASCAALAAYKLEDLAEQAEHTERERAATLSARAAEPGPPQKDVSRQTMPVPRDVALPVSLASTAQLSVADHSRELALH</sequence>
<feature type="transmembrane region" description="Helical" evidence="2">
    <location>
        <begin position="5"/>
        <end position="25"/>
    </location>
</feature>
<dbReference type="RefSeq" id="WP_128563403.1">
    <property type="nucleotide sequence ID" value="NZ_BPQH01000007.1"/>
</dbReference>
<name>A0ABQ4QWZ2_9HYPH</name>
<evidence type="ECO:0000256" key="1">
    <source>
        <dbReference type="SAM" id="MobiDB-lite"/>
    </source>
</evidence>
<proteinExistence type="predicted"/>
<protein>
    <submittedName>
        <fullName evidence="3">Uncharacterized protein</fullName>
    </submittedName>
</protein>
<evidence type="ECO:0000256" key="2">
    <source>
        <dbReference type="SAM" id="Phobius"/>
    </source>
</evidence>
<feature type="region of interest" description="Disordered" evidence="1">
    <location>
        <begin position="88"/>
        <end position="115"/>
    </location>
</feature>
<keyword evidence="4" id="KW-1185">Reference proteome</keyword>
<keyword evidence="2" id="KW-1133">Transmembrane helix</keyword>
<feature type="transmembrane region" description="Helical" evidence="2">
    <location>
        <begin position="31"/>
        <end position="52"/>
    </location>
</feature>
<dbReference type="EMBL" id="BPQH01000007">
    <property type="protein sequence ID" value="GJD49876.1"/>
    <property type="molecule type" value="Genomic_DNA"/>
</dbReference>
<reference evidence="3" key="2">
    <citation type="submission" date="2021-08" db="EMBL/GenBank/DDBJ databases">
        <authorList>
            <person name="Tani A."/>
            <person name="Ola A."/>
            <person name="Ogura Y."/>
            <person name="Katsura K."/>
            <person name="Hayashi T."/>
        </authorList>
    </citation>
    <scope>NUCLEOTIDE SEQUENCE</scope>
    <source>
        <strain evidence="3">KCTC 52305</strain>
    </source>
</reference>
<evidence type="ECO:0000313" key="4">
    <source>
        <dbReference type="Proteomes" id="UP001055167"/>
    </source>
</evidence>
<keyword evidence="2" id="KW-0812">Transmembrane</keyword>
<comment type="caution">
    <text evidence="3">The sequence shown here is derived from an EMBL/GenBank/DDBJ whole genome shotgun (WGS) entry which is preliminary data.</text>
</comment>
<evidence type="ECO:0000313" key="3">
    <source>
        <dbReference type="EMBL" id="GJD49876.1"/>
    </source>
</evidence>
<dbReference type="Proteomes" id="UP001055167">
    <property type="component" value="Unassembled WGS sequence"/>
</dbReference>
<reference evidence="3" key="1">
    <citation type="journal article" date="2021" name="Front. Microbiol.">
        <title>Comprehensive Comparative Genomics and Phenotyping of Methylobacterium Species.</title>
        <authorList>
            <person name="Alessa O."/>
            <person name="Ogura Y."/>
            <person name="Fujitani Y."/>
            <person name="Takami H."/>
            <person name="Hayashi T."/>
            <person name="Sahin N."/>
            <person name="Tani A."/>
        </authorList>
    </citation>
    <scope>NUCLEOTIDE SEQUENCE</scope>
    <source>
        <strain evidence="3">KCTC 52305</strain>
    </source>
</reference>